<feature type="active site" description="Proton acceptor; specific for D-alanine" evidence="4">
    <location>
        <position position="44"/>
    </location>
</feature>
<dbReference type="GO" id="GO:0008784">
    <property type="term" value="F:alanine racemase activity"/>
    <property type="evidence" value="ECO:0007669"/>
    <property type="project" value="UniProtKB-EC"/>
</dbReference>
<dbReference type="Gene3D" id="3.20.20.10">
    <property type="entry name" value="Alanine racemase"/>
    <property type="match status" value="1"/>
</dbReference>
<dbReference type="CDD" id="cd00430">
    <property type="entry name" value="PLPDE_III_AR"/>
    <property type="match status" value="1"/>
</dbReference>
<evidence type="ECO:0000313" key="7">
    <source>
        <dbReference type="Proteomes" id="UP001431199"/>
    </source>
</evidence>
<evidence type="ECO:0000313" key="6">
    <source>
        <dbReference type="EMBL" id="MCT7399216.1"/>
    </source>
</evidence>
<comment type="caution">
    <text evidence="6">The sequence shown here is derived from an EMBL/GenBank/DDBJ whole genome shotgun (WGS) entry which is preliminary data.</text>
</comment>
<dbReference type="InterPro" id="IPR011079">
    <property type="entry name" value="Ala_racemase_C"/>
</dbReference>
<evidence type="ECO:0000256" key="2">
    <source>
        <dbReference type="ARBA" id="ARBA00022898"/>
    </source>
</evidence>
<dbReference type="SUPFAM" id="SSF50621">
    <property type="entry name" value="Alanine racemase C-terminal domain-like"/>
    <property type="match status" value="1"/>
</dbReference>
<dbReference type="InterPro" id="IPR000821">
    <property type="entry name" value="Ala_racemase"/>
</dbReference>
<organism evidence="6 7">
    <name type="scientific">Eubacterium album</name>
    <dbReference type="NCBI Taxonomy" id="2978477"/>
    <lineage>
        <taxon>Bacteria</taxon>
        <taxon>Bacillati</taxon>
        <taxon>Bacillota</taxon>
        <taxon>Clostridia</taxon>
        <taxon>Eubacteriales</taxon>
        <taxon>Eubacteriaceae</taxon>
        <taxon>Eubacterium</taxon>
    </lineage>
</organism>
<comment type="function">
    <text evidence="4">Catalyzes the interconversion of L-alanine and D-alanine. May also act on other amino acids.</text>
</comment>
<sequence>MKREICEEEYFRGYAEINLDAIYKNVYEMKTRLNKNTGVVLVIKTDGYGHGAVPIAKALDDLCYGYAVATPYEGNNLRNHGLNKPTFLLGYADESSYDMIIEKELIPAIFSLEMATKLSKHAQKLGKEVKINIAVDTGMSRIGYIPGSDAVKEIVEINKLPFIKIESIFTHFAKADYVDKSFADKQFDEFVNFVDEVEKNGVKIPIHQCANSAAMMEMPKTSLSLSRAGISMYGLYPSDEMSRENMKLYPALSLHSHVVYVKKIKKGRGISYGQTYIAPHDMKIATIPLGYGDGYQRNLSNKGYVLINGRKVNIVGRVCMDQFMVDVTGMDVKEGDKVTLIGKEGDEEITVDELAALAGTFNYEFVCDLSKRIPRVYVKDDKIVGTKDYFDDRYDVDL</sequence>
<dbReference type="InterPro" id="IPR009006">
    <property type="entry name" value="Ala_racemase/Decarboxylase_C"/>
</dbReference>
<protein>
    <recommendedName>
        <fullName evidence="4">Alanine racemase</fullName>
        <ecNumber evidence="4">5.1.1.1</ecNumber>
    </recommendedName>
</protein>
<keyword evidence="7" id="KW-1185">Reference proteome</keyword>
<comment type="similarity">
    <text evidence="4">Belongs to the alanine racemase family.</text>
</comment>
<gene>
    <name evidence="6" type="primary">alr</name>
    <name evidence="6" type="ORF">N5B56_09015</name>
</gene>
<dbReference type="EMBL" id="JAODBU010000008">
    <property type="protein sequence ID" value="MCT7399216.1"/>
    <property type="molecule type" value="Genomic_DNA"/>
</dbReference>
<feature type="domain" description="Alanine racemase C-terminal" evidence="5">
    <location>
        <begin position="251"/>
        <end position="378"/>
    </location>
</feature>
<dbReference type="HAMAP" id="MF_01201">
    <property type="entry name" value="Ala_racemase"/>
    <property type="match status" value="1"/>
</dbReference>
<dbReference type="InterPro" id="IPR001608">
    <property type="entry name" value="Ala_racemase_N"/>
</dbReference>
<reference evidence="6" key="1">
    <citation type="submission" date="2022-09" db="EMBL/GenBank/DDBJ databases">
        <title>Eubacterium sp. LFL-14 isolated from human feces.</title>
        <authorList>
            <person name="Liu F."/>
        </authorList>
    </citation>
    <scope>NUCLEOTIDE SEQUENCE</scope>
    <source>
        <strain evidence="6">LFL-14</strain>
    </source>
</reference>
<feature type="modified residue" description="N6-(pyridoxal phosphate)lysine" evidence="4">
    <location>
        <position position="44"/>
    </location>
</feature>
<keyword evidence="2 4" id="KW-0663">Pyridoxal phosphate</keyword>
<comment type="catalytic activity">
    <reaction evidence="4">
        <text>L-alanine = D-alanine</text>
        <dbReference type="Rhea" id="RHEA:20249"/>
        <dbReference type="ChEBI" id="CHEBI:57416"/>
        <dbReference type="ChEBI" id="CHEBI:57972"/>
        <dbReference type="EC" id="5.1.1.1"/>
    </reaction>
</comment>
<dbReference type="Gene3D" id="2.40.37.10">
    <property type="entry name" value="Lyase, Ornithine Decarboxylase, Chain A, domain 1"/>
    <property type="match status" value="1"/>
</dbReference>
<dbReference type="Pfam" id="PF00842">
    <property type="entry name" value="Ala_racemase_C"/>
    <property type="match status" value="1"/>
</dbReference>
<dbReference type="PANTHER" id="PTHR30511">
    <property type="entry name" value="ALANINE RACEMASE"/>
    <property type="match status" value="1"/>
</dbReference>
<dbReference type="Proteomes" id="UP001431199">
    <property type="component" value="Unassembled WGS sequence"/>
</dbReference>
<comment type="pathway">
    <text evidence="4">Amino-acid biosynthesis; D-alanine biosynthesis; D-alanine from L-alanine: step 1/1.</text>
</comment>
<dbReference type="NCBIfam" id="TIGR00492">
    <property type="entry name" value="alr"/>
    <property type="match status" value="1"/>
</dbReference>
<dbReference type="RefSeq" id="WP_260978777.1">
    <property type="nucleotide sequence ID" value="NZ_JAODBU010000008.1"/>
</dbReference>
<feature type="binding site" evidence="4">
    <location>
        <position position="141"/>
    </location>
    <ligand>
        <name>substrate</name>
    </ligand>
</feature>
<dbReference type="PRINTS" id="PR00992">
    <property type="entry name" value="ALARACEMASE"/>
</dbReference>
<feature type="active site" description="Proton acceptor; specific for L-alanine" evidence="4">
    <location>
        <position position="272"/>
    </location>
</feature>
<feature type="binding site" evidence="4">
    <location>
        <position position="320"/>
    </location>
    <ligand>
        <name>substrate</name>
    </ligand>
</feature>
<accession>A0ABT2M120</accession>
<keyword evidence="3 4" id="KW-0413">Isomerase</keyword>
<dbReference type="Pfam" id="PF01168">
    <property type="entry name" value="Ala_racemase_N"/>
    <property type="match status" value="1"/>
</dbReference>
<evidence type="ECO:0000259" key="5">
    <source>
        <dbReference type="SMART" id="SM01005"/>
    </source>
</evidence>
<evidence type="ECO:0000256" key="3">
    <source>
        <dbReference type="ARBA" id="ARBA00023235"/>
    </source>
</evidence>
<dbReference type="PANTHER" id="PTHR30511:SF0">
    <property type="entry name" value="ALANINE RACEMASE, CATABOLIC-RELATED"/>
    <property type="match status" value="1"/>
</dbReference>
<dbReference type="EC" id="5.1.1.1" evidence="4"/>
<comment type="cofactor">
    <cofactor evidence="1 4">
        <name>pyridoxal 5'-phosphate</name>
        <dbReference type="ChEBI" id="CHEBI:597326"/>
    </cofactor>
</comment>
<dbReference type="InterPro" id="IPR029066">
    <property type="entry name" value="PLP-binding_barrel"/>
</dbReference>
<dbReference type="SMART" id="SM01005">
    <property type="entry name" value="Ala_racemase_C"/>
    <property type="match status" value="1"/>
</dbReference>
<dbReference type="SUPFAM" id="SSF51419">
    <property type="entry name" value="PLP-binding barrel"/>
    <property type="match status" value="1"/>
</dbReference>
<proteinExistence type="inferred from homology"/>
<name>A0ABT2M120_9FIRM</name>
<evidence type="ECO:0000256" key="1">
    <source>
        <dbReference type="ARBA" id="ARBA00001933"/>
    </source>
</evidence>
<evidence type="ECO:0000256" key="4">
    <source>
        <dbReference type="HAMAP-Rule" id="MF_01201"/>
    </source>
</evidence>